<dbReference type="InterPro" id="IPR050936">
    <property type="entry name" value="AP-1-like"/>
</dbReference>
<dbReference type="InterPro" id="IPR046347">
    <property type="entry name" value="bZIP_sf"/>
</dbReference>
<dbReference type="SUPFAM" id="SSF57959">
    <property type="entry name" value="Leucine zipper domain"/>
    <property type="match status" value="1"/>
</dbReference>
<dbReference type="Proteomes" id="UP000799444">
    <property type="component" value="Unassembled WGS sequence"/>
</dbReference>
<feature type="compositionally biased region" description="Low complexity" evidence="3">
    <location>
        <begin position="196"/>
        <end position="205"/>
    </location>
</feature>
<dbReference type="SMART" id="SM00338">
    <property type="entry name" value="BRLZ"/>
    <property type="match status" value="1"/>
</dbReference>
<feature type="compositionally biased region" description="Low complexity" evidence="3">
    <location>
        <begin position="171"/>
        <end position="188"/>
    </location>
</feature>
<dbReference type="PANTHER" id="PTHR40621:SF6">
    <property type="entry name" value="AP-1-LIKE TRANSCRIPTION FACTOR YAP1-RELATED"/>
    <property type="match status" value="1"/>
</dbReference>
<dbReference type="GO" id="GO:0001228">
    <property type="term" value="F:DNA-binding transcription activator activity, RNA polymerase II-specific"/>
    <property type="evidence" value="ECO:0007669"/>
    <property type="project" value="TreeGrafter"/>
</dbReference>
<gene>
    <name evidence="5" type="ORF">EJ04DRAFT_427571</name>
</gene>
<reference evidence="5" key="1">
    <citation type="journal article" date="2020" name="Stud. Mycol.">
        <title>101 Dothideomycetes genomes: a test case for predicting lifestyles and emergence of pathogens.</title>
        <authorList>
            <person name="Haridas S."/>
            <person name="Albert R."/>
            <person name="Binder M."/>
            <person name="Bloem J."/>
            <person name="Labutti K."/>
            <person name="Salamov A."/>
            <person name="Andreopoulos B."/>
            <person name="Baker S."/>
            <person name="Barry K."/>
            <person name="Bills G."/>
            <person name="Bluhm B."/>
            <person name="Cannon C."/>
            <person name="Castanera R."/>
            <person name="Culley D."/>
            <person name="Daum C."/>
            <person name="Ezra D."/>
            <person name="Gonzalez J."/>
            <person name="Henrissat B."/>
            <person name="Kuo A."/>
            <person name="Liang C."/>
            <person name="Lipzen A."/>
            <person name="Lutzoni F."/>
            <person name="Magnuson J."/>
            <person name="Mondo S."/>
            <person name="Nolan M."/>
            <person name="Ohm R."/>
            <person name="Pangilinan J."/>
            <person name="Park H.-J."/>
            <person name="Ramirez L."/>
            <person name="Alfaro M."/>
            <person name="Sun H."/>
            <person name="Tritt A."/>
            <person name="Yoshinaga Y."/>
            <person name="Zwiers L.-H."/>
            <person name="Turgeon B."/>
            <person name="Goodwin S."/>
            <person name="Spatafora J."/>
            <person name="Crous P."/>
            <person name="Grigoriev I."/>
        </authorList>
    </citation>
    <scope>NUCLEOTIDE SEQUENCE</scope>
    <source>
        <strain evidence="5">CBS 125425</strain>
    </source>
</reference>
<evidence type="ECO:0000256" key="2">
    <source>
        <dbReference type="ARBA" id="ARBA00023242"/>
    </source>
</evidence>
<dbReference type="OrthoDB" id="2590011at2759"/>
<evidence type="ECO:0000256" key="1">
    <source>
        <dbReference type="ARBA" id="ARBA00004123"/>
    </source>
</evidence>
<feature type="domain" description="BZIP" evidence="4">
    <location>
        <begin position="93"/>
        <end position="158"/>
    </location>
</feature>
<dbReference type="EMBL" id="ML996105">
    <property type="protein sequence ID" value="KAF2739329.1"/>
    <property type="molecule type" value="Genomic_DNA"/>
</dbReference>
<organism evidence="5 6">
    <name type="scientific">Polyplosphaeria fusca</name>
    <dbReference type="NCBI Taxonomy" id="682080"/>
    <lineage>
        <taxon>Eukaryota</taxon>
        <taxon>Fungi</taxon>
        <taxon>Dikarya</taxon>
        <taxon>Ascomycota</taxon>
        <taxon>Pezizomycotina</taxon>
        <taxon>Dothideomycetes</taxon>
        <taxon>Pleosporomycetidae</taxon>
        <taxon>Pleosporales</taxon>
        <taxon>Tetraplosphaeriaceae</taxon>
        <taxon>Polyplosphaeria</taxon>
    </lineage>
</organism>
<feature type="region of interest" description="Disordered" evidence="3">
    <location>
        <begin position="170"/>
        <end position="233"/>
    </location>
</feature>
<comment type="caution">
    <text evidence="5">The sequence shown here is derived from an EMBL/GenBank/DDBJ whole genome shotgun (WGS) entry which is preliminary data.</text>
</comment>
<sequence length="395" mass="43118">MAPTYPPSGPTAAMEYPSPASRRPSECFSDMSSSRRGSLAGFGSDMESKGQWQSLGSESNSKSPLANFGIFKNIGGEKKTRDGQPPKRRGPKPDSKPALTRRQELNRQAQRTHRERKEMYIKALEQEVLRLKDIFSNTSRERDAYAEENRRLKELLIAHGISFDLASPANSGLQQMSSSSYGGSSRGSISGGYGPGSNSTGYTSPPTMPSQPPSALSNPGQHGIPPQQAAMQQQNGGLDYDQLGIDFVLTLERPCMDHMQFLMVRASESTADDICGHALMATCPPESHILANPKEQYPHKVPDITMPDLMKLLDLSNRLPLDGEITPIMAWSMVLQDPRFGELTEEDVKVMKEELVGKVRCYGFGAVLEEFEVRDALMAALAGKGAGSNSMSDQA</sequence>
<name>A0A9P4R5P9_9PLEO</name>
<evidence type="ECO:0000313" key="5">
    <source>
        <dbReference type="EMBL" id="KAF2739329.1"/>
    </source>
</evidence>
<dbReference type="GO" id="GO:0090575">
    <property type="term" value="C:RNA polymerase II transcription regulator complex"/>
    <property type="evidence" value="ECO:0007669"/>
    <property type="project" value="TreeGrafter"/>
</dbReference>
<dbReference type="AlphaFoldDB" id="A0A9P4R5P9"/>
<evidence type="ECO:0000256" key="3">
    <source>
        <dbReference type="SAM" id="MobiDB-lite"/>
    </source>
</evidence>
<comment type="subcellular location">
    <subcellularLocation>
        <location evidence="1">Nucleus</location>
    </subcellularLocation>
</comment>
<evidence type="ECO:0000259" key="4">
    <source>
        <dbReference type="SMART" id="SM00338"/>
    </source>
</evidence>
<dbReference type="PANTHER" id="PTHR40621">
    <property type="entry name" value="TRANSCRIPTION FACTOR KAPC-RELATED"/>
    <property type="match status" value="1"/>
</dbReference>
<protein>
    <recommendedName>
        <fullName evidence="4">BZIP domain-containing protein</fullName>
    </recommendedName>
</protein>
<dbReference type="Gene3D" id="1.20.5.170">
    <property type="match status" value="1"/>
</dbReference>
<evidence type="ECO:0000313" key="6">
    <source>
        <dbReference type="Proteomes" id="UP000799444"/>
    </source>
</evidence>
<feature type="region of interest" description="Disordered" evidence="3">
    <location>
        <begin position="1"/>
        <end position="115"/>
    </location>
</feature>
<feature type="compositionally biased region" description="Polar residues" evidence="3">
    <location>
        <begin position="50"/>
        <end position="64"/>
    </location>
</feature>
<keyword evidence="6" id="KW-1185">Reference proteome</keyword>
<proteinExistence type="predicted"/>
<accession>A0A9P4R5P9</accession>
<feature type="compositionally biased region" description="Basic and acidic residues" evidence="3">
    <location>
        <begin position="75"/>
        <end position="105"/>
    </location>
</feature>
<dbReference type="CDD" id="cd14688">
    <property type="entry name" value="bZIP_YAP"/>
    <property type="match status" value="1"/>
</dbReference>
<keyword evidence="2" id="KW-0539">Nucleus</keyword>
<dbReference type="GO" id="GO:0000976">
    <property type="term" value="F:transcription cis-regulatory region binding"/>
    <property type="evidence" value="ECO:0007669"/>
    <property type="project" value="InterPro"/>
</dbReference>
<dbReference type="InterPro" id="IPR004827">
    <property type="entry name" value="bZIP"/>
</dbReference>